<sequence>MSSEKSVSSSTTAANTPHLAFTTVSNVKLQVPITLSFSEPNYKKWSRLFLLLVRRFNLEGFVTGEKTSTGKDDIEWLQLDALIQGWILSTINDEVSDLIISSTTSAADLWKAIHNIFHDNKAARAMQLEHKFYNTFKGTSTITTYCQTLQNIADWLDDVDALVTKNQLVLQTLRGLPDDLGKQASFLQFQKPPPTFMETRSTFLFLEQQNRPLITAGEGGSALAATISGPFDNYTFIPDHRTSEGEFAMTDMGELNFFLGINVQRTKDGNLFLHETQFAQEILDRAGEEDWPKEKKIADRLLDWRKSTGVWIKWHDPNHVNPYSYANDDNVPRLNNNAWGAFTPYPSSLAQFAADPANAQALQGYQQVMAMMQQAGGFMPFSYPGMMPPIMSPMAPPVWTPSTFVHRMVPIHPVNLTGTMNEVAPSNVHEVDEAEREAARRRKGKAIAKPSKTRDSAFTRLGDKEDGPCKSSKLRLGPEMGRISAMERLGGSRHAQSCCSRESKTIHLDEEEAESQPRASTYTRLSYDEDDLDKMGSIARKLRALEERVEEKAGAKKHTLAKSPFFSQGQMAGCTNAEECLLFFSSLRGRPVEWFNSLPHGKIGSFEKLAEIFRKKYEDNCIKRKKFTYLNTVGQREKESLTQFLTRWRDEVDKVEDMDDKTAMSLLMNAFRSGDLYTEFCRRPPSSYQEAYNTAWEYAEAEVLNKRKRALEEGYMKVKEEDLMISKVAGPRGRLDNLKSDRSDDLQSARSDDLQSARSDEPQSARCDELQSDTCDDPQSARSEEPQSARRTGHGNDLMISKKDMSWERFDDFKEGQVMGMA</sequence>
<reference evidence="3 4" key="1">
    <citation type="submission" date="2018-04" db="EMBL/GenBank/DDBJ databases">
        <authorList>
            <person name="Vogel A."/>
        </authorList>
    </citation>
    <scope>NUCLEOTIDE SEQUENCE [LARGE SCALE GENOMIC DNA]</scope>
</reference>
<dbReference type="Proteomes" id="UP000595140">
    <property type="component" value="Unassembled WGS sequence"/>
</dbReference>
<dbReference type="Pfam" id="PF03732">
    <property type="entry name" value="Retrotrans_gag"/>
    <property type="match status" value="1"/>
</dbReference>
<feature type="region of interest" description="Disordered" evidence="1">
    <location>
        <begin position="431"/>
        <end position="522"/>
    </location>
</feature>
<evidence type="ECO:0000259" key="2">
    <source>
        <dbReference type="Pfam" id="PF03732"/>
    </source>
</evidence>
<proteinExistence type="predicted"/>
<feature type="compositionally biased region" description="Basic and acidic residues" evidence="1">
    <location>
        <begin position="733"/>
        <end position="769"/>
    </location>
</feature>
<gene>
    <name evidence="3" type="ORF">CCAM_LOCUS12280</name>
</gene>
<feature type="compositionally biased region" description="Basic and acidic residues" evidence="1">
    <location>
        <begin position="452"/>
        <end position="468"/>
    </location>
</feature>
<evidence type="ECO:0000313" key="3">
    <source>
        <dbReference type="EMBL" id="VFQ70504.1"/>
    </source>
</evidence>
<evidence type="ECO:0000313" key="4">
    <source>
        <dbReference type="Proteomes" id="UP000595140"/>
    </source>
</evidence>
<dbReference type="PANTHER" id="PTHR47481">
    <property type="match status" value="1"/>
</dbReference>
<name>A0A484L2R8_9ASTE</name>
<accession>A0A484L2R8</accession>
<dbReference type="OrthoDB" id="97058at2759"/>
<dbReference type="EMBL" id="OOIL02000901">
    <property type="protein sequence ID" value="VFQ70504.1"/>
    <property type="molecule type" value="Genomic_DNA"/>
</dbReference>
<dbReference type="AlphaFoldDB" id="A0A484L2R8"/>
<keyword evidence="4" id="KW-1185">Reference proteome</keyword>
<dbReference type="Pfam" id="PF14223">
    <property type="entry name" value="Retrotran_gag_2"/>
    <property type="match status" value="1"/>
</dbReference>
<evidence type="ECO:0000256" key="1">
    <source>
        <dbReference type="SAM" id="MobiDB-lite"/>
    </source>
</evidence>
<dbReference type="InterPro" id="IPR005162">
    <property type="entry name" value="Retrotrans_gag_dom"/>
</dbReference>
<feature type="region of interest" description="Disordered" evidence="1">
    <location>
        <begin position="732"/>
        <end position="805"/>
    </location>
</feature>
<protein>
    <recommendedName>
        <fullName evidence="2">Retrotransposon gag domain-containing protein</fullName>
    </recommendedName>
</protein>
<feature type="domain" description="Retrotransposon gag" evidence="2">
    <location>
        <begin position="582"/>
        <end position="670"/>
    </location>
</feature>
<dbReference type="PANTHER" id="PTHR47481:SF40">
    <property type="entry name" value="RETROTRANSPOSON GAG DOMAIN-CONTAINING PROTEIN"/>
    <property type="match status" value="1"/>
</dbReference>
<organism evidence="3 4">
    <name type="scientific">Cuscuta campestris</name>
    <dbReference type="NCBI Taxonomy" id="132261"/>
    <lineage>
        <taxon>Eukaryota</taxon>
        <taxon>Viridiplantae</taxon>
        <taxon>Streptophyta</taxon>
        <taxon>Embryophyta</taxon>
        <taxon>Tracheophyta</taxon>
        <taxon>Spermatophyta</taxon>
        <taxon>Magnoliopsida</taxon>
        <taxon>eudicotyledons</taxon>
        <taxon>Gunneridae</taxon>
        <taxon>Pentapetalae</taxon>
        <taxon>asterids</taxon>
        <taxon>lamiids</taxon>
        <taxon>Solanales</taxon>
        <taxon>Convolvulaceae</taxon>
        <taxon>Cuscuteae</taxon>
        <taxon>Cuscuta</taxon>
        <taxon>Cuscuta subgen. Grammica</taxon>
        <taxon>Cuscuta sect. Cleistogrammica</taxon>
    </lineage>
</organism>